<feature type="transmembrane region" description="Helical" evidence="8">
    <location>
        <begin position="132"/>
        <end position="150"/>
    </location>
</feature>
<name>A0A9E7AGA3_9ACTO</name>
<feature type="domain" description="EamA" evidence="9">
    <location>
        <begin position="17"/>
        <end position="144"/>
    </location>
</feature>
<feature type="region of interest" description="Disordered" evidence="7">
    <location>
        <begin position="306"/>
        <end position="336"/>
    </location>
</feature>
<evidence type="ECO:0000256" key="7">
    <source>
        <dbReference type="SAM" id="MobiDB-lite"/>
    </source>
</evidence>
<comment type="subcellular location">
    <subcellularLocation>
        <location evidence="1">Cell membrane</location>
        <topology evidence="1">Multi-pass membrane protein</topology>
    </subcellularLocation>
</comment>
<evidence type="ECO:0000256" key="6">
    <source>
        <dbReference type="ARBA" id="ARBA00023136"/>
    </source>
</evidence>
<dbReference type="SUPFAM" id="SSF103481">
    <property type="entry name" value="Multidrug resistance efflux transporter EmrE"/>
    <property type="match status" value="2"/>
</dbReference>
<evidence type="ECO:0000256" key="3">
    <source>
        <dbReference type="ARBA" id="ARBA00022475"/>
    </source>
</evidence>
<dbReference type="KEGG" id="agh:M3I41_02240"/>
<dbReference type="Proteomes" id="UP000830236">
    <property type="component" value="Chromosome"/>
</dbReference>
<dbReference type="PANTHER" id="PTHR42920:SF5">
    <property type="entry name" value="EAMA DOMAIN-CONTAINING PROTEIN"/>
    <property type="match status" value="1"/>
</dbReference>
<dbReference type="Pfam" id="PF00892">
    <property type="entry name" value="EamA"/>
    <property type="match status" value="2"/>
</dbReference>
<evidence type="ECO:0000259" key="9">
    <source>
        <dbReference type="Pfam" id="PF00892"/>
    </source>
</evidence>
<dbReference type="EMBL" id="CP097095">
    <property type="protein sequence ID" value="UQF80120.1"/>
    <property type="molecule type" value="Genomic_DNA"/>
</dbReference>
<evidence type="ECO:0000256" key="2">
    <source>
        <dbReference type="ARBA" id="ARBA00007362"/>
    </source>
</evidence>
<feature type="transmembrane region" description="Helical" evidence="8">
    <location>
        <begin position="156"/>
        <end position="175"/>
    </location>
</feature>
<dbReference type="PANTHER" id="PTHR42920">
    <property type="entry name" value="OS03G0707200 PROTEIN-RELATED"/>
    <property type="match status" value="1"/>
</dbReference>
<evidence type="ECO:0000313" key="11">
    <source>
        <dbReference type="Proteomes" id="UP000830236"/>
    </source>
</evidence>
<evidence type="ECO:0000256" key="1">
    <source>
        <dbReference type="ARBA" id="ARBA00004651"/>
    </source>
</evidence>
<proteinExistence type="inferred from homology"/>
<evidence type="ECO:0000256" key="4">
    <source>
        <dbReference type="ARBA" id="ARBA00022692"/>
    </source>
</evidence>
<accession>A0A9E7AGA3</accession>
<feature type="transmembrane region" description="Helical" evidence="8">
    <location>
        <begin position="46"/>
        <end position="66"/>
    </location>
</feature>
<dbReference type="InterPro" id="IPR051258">
    <property type="entry name" value="Diverse_Substrate_Transporter"/>
</dbReference>
<reference evidence="10" key="1">
    <citation type="submission" date="2022-05" db="EMBL/GenBank/DDBJ databases">
        <title>Using nanopore sequencing to obtain complete genomes from saliva samples.</title>
        <authorList>
            <person name="Baker J.L."/>
        </authorList>
    </citation>
    <scope>NUCLEOTIDE SEQUENCE</scope>
    <source>
        <strain evidence="10">JCVI-JB-Ag32</strain>
    </source>
</reference>
<keyword evidence="6 8" id="KW-0472">Membrane</keyword>
<feature type="transmembrane region" description="Helical" evidence="8">
    <location>
        <begin position="269"/>
        <end position="289"/>
    </location>
</feature>
<gene>
    <name evidence="10" type="ORF">M3I41_02240</name>
</gene>
<feature type="transmembrane region" description="Helical" evidence="8">
    <location>
        <begin position="182"/>
        <end position="201"/>
    </location>
</feature>
<keyword evidence="4 8" id="KW-0812">Transmembrane</keyword>
<evidence type="ECO:0000313" key="10">
    <source>
        <dbReference type="EMBL" id="UQF80120.1"/>
    </source>
</evidence>
<feature type="domain" description="EamA" evidence="9">
    <location>
        <begin position="154"/>
        <end position="284"/>
    </location>
</feature>
<feature type="transmembrane region" description="Helical" evidence="8">
    <location>
        <begin position="213"/>
        <end position="232"/>
    </location>
</feature>
<feature type="transmembrane region" description="Helical" evidence="8">
    <location>
        <begin position="73"/>
        <end position="91"/>
    </location>
</feature>
<protein>
    <submittedName>
        <fullName evidence="10">DMT family transporter</fullName>
    </submittedName>
</protein>
<organism evidence="10 11">
    <name type="scientific">Actinomyces graevenitzii</name>
    <dbReference type="NCBI Taxonomy" id="55565"/>
    <lineage>
        <taxon>Bacteria</taxon>
        <taxon>Bacillati</taxon>
        <taxon>Actinomycetota</taxon>
        <taxon>Actinomycetes</taxon>
        <taxon>Actinomycetales</taxon>
        <taxon>Actinomycetaceae</taxon>
        <taxon>Actinomyces</taxon>
    </lineage>
</organism>
<sequence length="359" mass="37192">MTLRQFFHNRDTSLLATLALIFVSLVWGASFYLTKEVLAEVSVIDFLGLRYGLGTLVTAVAMYPFYRRANKTVWIHGFTIGSIYAFGQVLQTEGMNYASASVSGFMVSLYVAGTPLVGWLMFRTRVAHITKVAVALSLAGAAVLGLRGLALGYGEAMLIGCAIVFSLHVVLTGRYATAKDALALAAIQLMVTGIWLALVAAPGGIGVPHTTKGWVSLVFLVIGSGVLALLAQTWAQSRLPAARAAVIMALEPVFASAVAVGFGDEQVTSRLLLGGALMIAGMLLAEVGPSKLAAARLRKANAAKNDDVAARPAAKTSGPAGEAAGPTEPTDATETADAVASLGAVETTHAVATKETAVA</sequence>
<dbReference type="AlphaFoldDB" id="A0A9E7AGA3"/>
<keyword evidence="3" id="KW-1003">Cell membrane</keyword>
<feature type="transmembrane region" description="Helical" evidence="8">
    <location>
        <begin position="97"/>
        <end position="120"/>
    </location>
</feature>
<keyword evidence="5 8" id="KW-1133">Transmembrane helix</keyword>
<comment type="similarity">
    <text evidence="2">Belongs to the EamA transporter family.</text>
</comment>
<feature type="transmembrane region" description="Helical" evidence="8">
    <location>
        <begin position="244"/>
        <end position="263"/>
    </location>
</feature>
<dbReference type="InterPro" id="IPR000620">
    <property type="entry name" value="EamA_dom"/>
</dbReference>
<evidence type="ECO:0000256" key="5">
    <source>
        <dbReference type="ARBA" id="ARBA00022989"/>
    </source>
</evidence>
<feature type="transmembrane region" description="Helical" evidence="8">
    <location>
        <begin position="12"/>
        <end position="34"/>
    </location>
</feature>
<dbReference type="InterPro" id="IPR037185">
    <property type="entry name" value="EmrE-like"/>
</dbReference>
<dbReference type="GO" id="GO:0005886">
    <property type="term" value="C:plasma membrane"/>
    <property type="evidence" value="ECO:0007669"/>
    <property type="project" value="UniProtKB-SubCell"/>
</dbReference>
<evidence type="ECO:0000256" key="8">
    <source>
        <dbReference type="SAM" id="Phobius"/>
    </source>
</evidence>
<feature type="compositionally biased region" description="Low complexity" evidence="7">
    <location>
        <begin position="322"/>
        <end position="336"/>
    </location>
</feature>